<name>A0A0G3X8E3_9SPHN</name>
<evidence type="ECO:0000313" key="1">
    <source>
        <dbReference type="EMBL" id="AKM07820.1"/>
    </source>
</evidence>
<keyword evidence="2" id="KW-1185">Reference proteome</keyword>
<reference evidence="1 2" key="1">
    <citation type="submission" date="2015-06" db="EMBL/GenBank/DDBJ databases">
        <authorList>
            <person name="Kim K.M."/>
        </authorList>
    </citation>
    <scope>NUCLEOTIDE SEQUENCE [LARGE SCALE GENOMIC DNA]</scope>
    <source>
        <strain evidence="1 2">KCTC 22370</strain>
    </source>
</reference>
<dbReference type="GO" id="GO:0003887">
    <property type="term" value="F:DNA-directed DNA polymerase activity"/>
    <property type="evidence" value="ECO:0007669"/>
    <property type="project" value="InterPro"/>
</dbReference>
<protein>
    <submittedName>
        <fullName evidence="1">DNA polymerase III subunit chi</fullName>
    </submittedName>
</protein>
<organism evidence="1 2">
    <name type="scientific">Pelagerythrobacter marensis</name>
    <dbReference type="NCBI Taxonomy" id="543877"/>
    <lineage>
        <taxon>Bacteria</taxon>
        <taxon>Pseudomonadati</taxon>
        <taxon>Pseudomonadota</taxon>
        <taxon>Alphaproteobacteria</taxon>
        <taxon>Sphingomonadales</taxon>
        <taxon>Erythrobacteraceae</taxon>
        <taxon>Pelagerythrobacter</taxon>
    </lineage>
</organism>
<dbReference type="InterPro" id="IPR007459">
    <property type="entry name" value="DNA_pol3_chi"/>
</dbReference>
<dbReference type="STRING" id="543877.AM2010_1756"/>
<dbReference type="GO" id="GO:0003677">
    <property type="term" value="F:DNA binding"/>
    <property type="evidence" value="ECO:0007669"/>
    <property type="project" value="InterPro"/>
</dbReference>
<dbReference type="InterPro" id="IPR036768">
    <property type="entry name" value="PolIII_chi_sf"/>
</dbReference>
<gene>
    <name evidence="1" type="ORF">AM2010_1756</name>
</gene>
<dbReference type="KEGG" id="amx:AM2010_1756"/>
<dbReference type="RefSeq" id="WP_047806760.1">
    <property type="nucleotide sequence ID" value="NZ_CP011805.1"/>
</dbReference>
<sequence length="147" mass="16145">MASRVGFYLAPGQPVERVLPLIARAALRQGQRLLVVAGDAELLDRIGGALWDNAPAEFLANGRADGAHAAHQPVLLSQACAAENGAQVVALADGEWRDAAEAFDRALLFFDEDGRAAARDVWRRFDGRDDIEREFHELEAGKWVRKR</sequence>
<dbReference type="PATRIC" id="fig|543877.4.peg.1780"/>
<dbReference type="Gene3D" id="3.40.50.10110">
    <property type="entry name" value="DNA polymerase III subunit chi"/>
    <property type="match status" value="1"/>
</dbReference>
<dbReference type="EMBL" id="CP011805">
    <property type="protein sequence ID" value="AKM07820.1"/>
    <property type="molecule type" value="Genomic_DNA"/>
</dbReference>
<proteinExistence type="predicted"/>
<dbReference type="GO" id="GO:0006260">
    <property type="term" value="P:DNA replication"/>
    <property type="evidence" value="ECO:0007669"/>
    <property type="project" value="InterPro"/>
</dbReference>
<dbReference type="Proteomes" id="UP000037643">
    <property type="component" value="Chromosome"/>
</dbReference>
<accession>A0A0G3X8E3</accession>
<evidence type="ECO:0000313" key="2">
    <source>
        <dbReference type="Proteomes" id="UP000037643"/>
    </source>
</evidence>
<dbReference type="AlphaFoldDB" id="A0A0G3X8E3"/>
<dbReference type="Pfam" id="PF04364">
    <property type="entry name" value="DNA_pol3_chi"/>
    <property type="match status" value="1"/>
</dbReference>
<dbReference type="OrthoDB" id="9795973at2"/>
<dbReference type="SUPFAM" id="SSF102400">
    <property type="entry name" value="DNA polymerase III chi subunit"/>
    <property type="match status" value="1"/>
</dbReference>